<evidence type="ECO:0000313" key="3">
    <source>
        <dbReference type="Proteomes" id="UP000541535"/>
    </source>
</evidence>
<feature type="compositionally biased region" description="Basic and acidic residues" evidence="1">
    <location>
        <begin position="64"/>
        <end position="93"/>
    </location>
</feature>
<gene>
    <name evidence="2" type="ORF">FHS03_004545</name>
</gene>
<keyword evidence="3" id="KW-1185">Reference proteome</keyword>
<protein>
    <submittedName>
        <fullName evidence="2">Uncharacterized protein</fullName>
    </submittedName>
</protein>
<dbReference type="Proteomes" id="UP000541535">
    <property type="component" value="Unassembled WGS sequence"/>
</dbReference>
<dbReference type="RefSeq" id="WP_183443177.1">
    <property type="nucleotide sequence ID" value="NZ_JACHXD010000016.1"/>
</dbReference>
<dbReference type="AlphaFoldDB" id="A0A7W5BDZ5"/>
<organism evidence="2 3">
    <name type="scientific">Pseudoduganella violacea</name>
    <dbReference type="NCBI Taxonomy" id="1715466"/>
    <lineage>
        <taxon>Bacteria</taxon>
        <taxon>Pseudomonadati</taxon>
        <taxon>Pseudomonadota</taxon>
        <taxon>Betaproteobacteria</taxon>
        <taxon>Burkholderiales</taxon>
        <taxon>Oxalobacteraceae</taxon>
        <taxon>Telluria group</taxon>
        <taxon>Pseudoduganella</taxon>
    </lineage>
</organism>
<evidence type="ECO:0000313" key="2">
    <source>
        <dbReference type="EMBL" id="MBB3121467.1"/>
    </source>
</evidence>
<proteinExistence type="predicted"/>
<evidence type="ECO:0000256" key="1">
    <source>
        <dbReference type="SAM" id="MobiDB-lite"/>
    </source>
</evidence>
<reference evidence="2 3" key="1">
    <citation type="submission" date="2020-08" db="EMBL/GenBank/DDBJ databases">
        <title>Genomic Encyclopedia of Type Strains, Phase III (KMG-III): the genomes of soil and plant-associated and newly described type strains.</title>
        <authorList>
            <person name="Whitman W."/>
        </authorList>
    </citation>
    <scope>NUCLEOTIDE SEQUENCE [LARGE SCALE GENOMIC DNA]</scope>
    <source>
        <strain evidence="2 3">CECT 8897</strain>
    </source>
</reference>
<name>A0A7W5BDZ5_9BURK</name>
<sequence>MKTYHEIPYAYLGRPPASLWEVRAAVREQVARGKKHIDENSIFQGIAEMREIEAKAAISTKSARRNEERRRTAEKTKPQAKREQAVSREENSGHKRPTVPAVVTPDEDEIIEAFDDIDVR</sequence>
<accession>A0A7W5BDZ5</accession>
<feature type="region of interest" description="Disordered" evidence="1">
    <location>
        <begin position="57"/>
        <end position="107"/>
    </location>
</feature>
<comment type="caution">
    <text evidence="2">The sequence shown here is derived from an EMBL/GenBank/DDBJ whole genome shotgun (WGS) entry which is preliminary data.</text>
</comment>
<dbReference type="EMBL" id="JACHXD010000016">
    <property type="protein sequence ID" value="MBB3121467.1"/>
    <property type="molecule type" value="Genomic_DNA"/>
</dbReference>